<gene>
    <name evidence="3" type="ORF">ZHAS_00006913</name>
</gene>
<dbReference type="VEuPathDB" id="VectorBase:ASIC006913"/>
<sequence length="325" mass="34651">MRRIVFVLFLGLCLQTANLQLVCYQCEDCEFQQEIPVVCGDIDYTTPLQPTDTTCPTCAPELTPPSTPEWSTATPETTCPTCAPEPTLPTTPEPTTATPETTCPTCAPTLPTTPEPTCPTCAPPPPTTPIPTTSTPAPTTPIPTTSTPCPTCAPTLPTTPIPTTSTPVLTTPIPTTTTPETTCPTCAPPTPTTPIATTSTPTQPPPTLPTSPYPTTSTPAPTTQPYCPPGCCPCSNARSTSIFAMAARAAKSAMMDEFEDEIRSPRQLPLPVYVCFTTERYVSNRRVISRGCTKRLQSLGDTCERVNGGQTYEQCSLCSWQLCNR</sequence>
<dbReference type="AlphaFoldDB" id="A0A084VNM2"/>
<keyword evidence="5" id="KW-1185">Reference proteome</keyword>
<dbReference type="OrthoDB" id="7765466at2759"/>
<reference evidence="4" key="2">
    <citation type="submission" date="2020-05" db="UniProtKB">
        <authorList>
            <consortium name="EnsemblMetazoa"/>
        </authorList>
    </citation>
    <scope>IDENTIFICATION</scope>
</reference>
<keyword evidence="2" id="KW-0732">Signal</keyword>
<dbReference type="STRING" id="74873.A0A084VNM2"/>
<dbReference type="PRINTS" id="PR01217">
    <property type="entry name" value="PRICHEXTENSN"/>
</dbReference>
<proteinExistence type="predicted"/>
<evidence type="ECO:0000256" key="2">
    <source>
        <dbReference type="SAM" id="SignalP"/>
    </source>
</evidence>
<evidence type="ECO:0000313" key="5">
    <source>
        <dbReference type="Proteomes" id="UP000030765"/>
    </source>
</evidence>
<dbReference type="EnsemblMetazoa" id="ASIC006913-RA">
    <property type="protein sequence ID" value="ASIC006913-PA"/>
    <property type="gene ID" value="ASIC006913"/>
</dbReference>
<accession>A0A084VNM2</accession>
<evidence type="ECO:0000313" key="4">
    <source>
        <dbReference type="EnsemblMetazoa" id="ASIC006913-PA"/>
    </source>
</evidence>
<feature type="compositionally biased region" description="Pro residues" evidence="1">
    <location>
        <begin position="202"/>
        <end position="212"/>
    </location>
</feature>
<dbReference type="EMBL" id="ATLV01014763">
    <property type="status" value="NOT_ANNOTATED_CDS"/>
    <property type="molecule type" value="Genomic_DNA"/>
</dbReference>
<dbReference type="OMA" id="IPVVCGD"/>
<dbReference type="Proteomes" id="UP000030765">
    <property type="component" value="Unassembled WGS sequence"/>
</dbReference>
<feature type="region of interest" description="Disordered" evidence="1">
    <location>
        <begin position="66"/>
        <end position="99"/>
    </location>
</feature>
<evidence type="ECO:0000256" key="1">
    <source>
        <dbReference type="SAM" id="MobiDB-lite"/>
    </source>
</evidence>
<feature type="compositionally biased region" description="Low complexity" evidence="1">
    <location>
        <begin position="174"/>
        <end position="185"/>
    </location>
</feature>
<dbReference type="EMBL" id="KE524984">
    <property type="protein sequence ID" value="KFB39566.1"/>
    <property type="molecule type" value="Genomic_DNA"/>
</dbReference>
<name>A0A084VNM2_ANOSI</name>
<evidence type="ECO:0000313" key="3">
    <source>
        <dbReference type="EMBL" id="KFB39566.1"/>
    </source>
</evidence>
<feature type="chain" id="PRO_5001783619" evidence="2">
    <location>
        <begin position="20"/>
        <end position="325"/>
    </location>
</feature>
<reference evidence="3 5" key="1">
    <citation type="journal article" date="2014" name="BMC Genomics">
        <title>Genome sequence of Anopheles sinensis provides insight into genetics basis of mosquito competence for malaria parasites.</title>
        <authorList>
            <person name="Zhou D."/>
            <person name="Zhang D."/>
            <person name="Ding G."/>
            <person name="Shi L."/>
            <person name="Hou Q."/>
            <person name="Ye Y."/>
            <person name="Xu Y."/>
            <person name="Zhou H."/>
            <person name="Xiong C."/>
            <person name="Li S."/>
            <person name="Yu J."/>
            <person name="Hong S."/>
            <person name="Yu X."/>
            <person name="Zou P."/>
            <person name="Chen C."/>
            <person name="Chang X."/>
            <person name="Wang W."/>
            <person name="Lv Y."/>
            <person name="Sun Y."/>
            <person name="Ma L."/>
            <person name="Shen B."/>
            <person name="Zhu C."/>
        </authorList>
    </citation>
    <scope>NUCLEOTIDE SEQUENCE [LARGE SCALE GENOMIC DNA]</scope>
</reference>
<organism evidence="3">
    <name type="scientific">Anopheles sinensis</name>
    <name type="common">Mosquito</name>
    <dbReference type="NCBI Taxonomy" id="74873"/>
    <lineage>
        <taxon>Eukaryota</taxon>
        <taxon>Metazoa</taxon>
        <taxon>Ecdysozoa</taxon>
        <taxon>Arthropoda</taxon>
        <taxon>Hexapoda</taxon>
        <taxon>Insecta</taxon>
        <taxon>Pterygota</taxon>
        <taxon>Neoptera</taxon>
        <taxon>Endopterygota</taxon>
        <taxon>Diptera</taxon>
        <taxon>Nematocera</taxon>
        <taxon>Culicoidea</taxon>
        <taxon>Culicidae</taxon>
        <taxon>Anophelinae</taxon>
        <taxon>Anopheles</taxon>
    </lineage>
</organism>
<feature type="signal peptide" evidence="2">
    <location>
        <begin position="1"/>
        <end position="19"/>
    </location>
</feature>
<feature type="region of interest" description="Disordered" evidence="1">
    <location>
        <begin position="174"/>
        <end position="219"/>
    </location>
</feature>
<dbReference type="VEuPathDB" id="VectorBase:ASIS005992"/>
<feature type="compositionally biased region" description="Low complexity" evidence="1">
    <location>
        <begin position="72"/>
        <end position="85"/>
    </location>
</feature>
<protein>
    <submittedName>
        <fullName evidence="3 4">Uncharacterized protein</fullName>
    </submittedName>
</protein>